<feature type="chain" id="PRO_5012018549" evidence="2">
    <location>
        <begin position="26"/>
        <end position="147"/>
    </location>
</feature>
<dbReference type="EMBL" id="OCNJ01000006">
    <property type="protein sequence ID" value="SOD96720.1"/>
    <property type="molecule type" value="Genomic_DNA"/>
</dbReference>
<feature type="signal peptide" evidence="2">
    <location>
        <begin position="1"/>
        <end position="25"/>
    </location>
</feature>
<accession>A0A286GMI3</accession>
<dbReference type="InterPro" id="IPR036737">
    <property type="entry name" value="OmpA-like_sf"/>
</dbReference>
<dbReference type="PROSITE" id="PS51123">
    <property type="entry name" value="OMPA_2"/>
    <property type="match status" value="1"/>
</dbReference>
<dbReference type="Gene3D" id="3.30.1330.60">
    <property type="entry name" value="OmpA-like domain"/>
    <property type="match status" value="1"/>
</dbReference>
<reference evidence="4 5" key="1">
    <citation type="submission" date="2017-09" db="EMBL/GenBank/DDBJ databases">
        <authorList>
            <person name="Ehlers B."/>
            <person name="Leendertz F.H."/>
        </authorList>
    </citation>
    <scope>NUCLEOTIDE SEQUENCE [LARGE SCALE GENOMIC DNA]</scope>
    <source>
        <strain evidence="4 5">USBA 140</strain>
    </source>
</reference>
<keyword evidence="5" id="KW-1185">Reference proteome</keyword>
<dbReference type="InterPro" id="IPR006311">
    <property type="entry name" value="TAT_signal"/>
</dbReference>
<protein>
    <submittedName>
        <fullName evidence="4">OmpA-OmpF porin, OOP family</fullName>
    </submittedName>
</protein>
<evidence type="ECO:0000313" key="5">
    <source>
        <dbReference type="Proteomes" id="UP000219621"/>
    </source>
</evidence>
<keyword evidence="2" id="KW-0732">Signal</keyword>
<dbReference type="GO" id="GO:0016020">
    <property type="term" value="C:membrane"/>
    <property type="evidence" value="ECO:0007669"/>
    <property type="project" value="UniProtKB-UniRule"/>
</dbReference>
<dbReference type="InterPro" id="IPR006665">
    <property type="entry name" value="OmpA-like"/>
</dbReference>
<dbReference type="RefSeq" id="WP_097279839.1">
    <property type="nucleotide sequence ID" value="NZ_OCNJ01000006.1"/>
</dbReference>
<feature type="domain" description="OmpA-like" evidence="3">
    <location>
        <begin position="33"/>
        <end position="146"/>
    </location>
</feature>
<gene>
    <name evidence="4" type="ORF">SAMN05421508_10659</name>
</gene>
<name>A0A286GMI3_9PROT</name>
<dbReference type="SUPFAM" id="SSF103088">
    <property type="entry name" value="OmpA-like"/>
    <property type="match status" value="1"/>
</dbReference>
<sequence length="147" mass="15412">MSTARRRALAVAAALILPVAAPAAAQDAECDSAARAGQAAVVSVYFDTGKTDVKPQHRAELQRIARDAKYQVKVCAIGQADRQGSAAFNKRIALKRAQVVADLLAGYGVPRSVLVSSSAGEAFGAFGGDAKVGSERRVDVLYPRLKE</sequence>
<keyword evidence="1" id="KW-0472">Membrane</keyword>
<evidence type="ECO:0000259" key="3">
    <source>
        <dbReference type="PROSITE" id="PS51123"/>
    </source>
</evidence>
<evidence type="ECO:0000256" key="2">
    <source>
        <dbReference type="SAM" id="SignalP"/>
    </source>
</evidence>
<dbReference type="Proteomes" id="UP000219621">
    <property type="component" value="Unassembled WGS sequence"/>
</dbReference>
<dbReference type="Pfam" id="PF00691">
    <property type="entry name" value="OmpA"/>
    <property type="match status" value="1"/>
</dbReference>
<organism evidence="4 5">
    <name type="scientific">Caenispirillum bisanense</name>
    <dbReference type="NCBI Taxonomy" id="414052"/>
    <lineage>
        <taxon>Bacteria</taxon>
        <taxon>Pseudomonadati</taxon>
        <taxon>Pseudomonadota</taxon>
        <taxon>Alphaproteobacteria</taxon>
        <taxon>Rhodospirillales</taxon>
        <taxon>Novispirillaceae</taxon>
        <taxon>Caenispirillum</taxon>
    </lineage>
</organism>
<proteinExistence type="predicted"/>
<dbReference type="AlphaFoldDB" id="A0A286GMI3"/>
<dbReference type="OrthoDB" id="7364292at2"/>
<evidence type="ECO:0000313" key="4">
    <source>
        <dbReference type="EMBL" id="SOD96720.1"/>
    </source>
</evidence>
<evidence type="ECO:0000256" key="1">
    <source>
        <dbReference type="PROSITE-ProRule" id="PRU00473"/>
    </source>
</evidence>
<dbReference type="CDD" id="cd07185">
    <property type="entry name" value="OmpA_C-like"/>
    <property type="match status" value="1"/>
</dbReference>
<dbReference type="PROSITE" id="PS51318">
    <property type="entry name" value="TAT"/>
    <property type="match status" value="1"/>
</dbReference>